<keyword evidence="3" id="KW-1185">Reference proteome</keyword>
<evidence type="ECO:0000313" key="2">
    <source>
        <dbReference type="EMBL" id="EHR51321.1"/>
    </source>
</evidence>
<gene>
    <name evidence="2" type="ORF">SacmaDRAFT_3085</name>
</gene>
<accession>H5X7M9</accession>
<dbReference type="Proteomes" id="UP000004926">
    <property type="component" value="Chromosome"/>
</dbReference>
<evidence type="ECO:0000313" key="3">
    <source>
        <dbReference type="Proteomes" id="UP000004926"/>
    </source>
</evidence>
<dbReference type="SUPFAM" id="SSF63829">
    <property type="entry name" value="Calcium-dependent phosphotriesterase"/>
    <property type="match status" value="1"/>
</dbReference>
<dbReference type="STRING" id="882083.SacmaDRAFT_3085"/>
<dbReference type="PROSITE" id="PS51318">
    <property type="entry name" value="TAT"/>
    <property type="match status" value="1"/>
</dbReference>
<reference evidence="2 3" key="1">
    <citation type="journal article" date="2012" name="Stand. Genomic Sci.">
        <title>Genome sequence of the ocean sediment bacterium Saccharomonospora marina type strain (XMU15(T)).</title>
        <authorList>
            <person name="Klenk H.P."/>
            <person name="Lu M."/>
            <person name="Lucas S."/>
            <person name="Lapidus A."/>
            <person name="Copeland A."/>
            <person name="Pitluck S."/>
            <person name="Goodwin L.A."/>
            <person name="Han C."/>
            <person name="Tapia R."/>
            <person name="Brambilla E.M."/>
            <person name="Potter G."/>
            <person name="Land M."/>
            <person name="Ivanova N."/>
            <person name="Rohde M."/>
            <person name="Goker M."/>
            <person name="Detter J.C."/>
            <person name="Li W.J."/>
            <person name="Kyrpides N.C."/>
            <person name="Woyke T."/>
        </authorList>
    </citation>
    <scope>NUCLEOTIDE SEQUENCE [LARGE SCALE GENOMIC DNA]</scope>
    <source>
        <strain evidence="2 3">XMU15</strain>
    </source>
</reference>
<evidence type="ECO:0000256" key="1">
    <source>
        <dbReference type="SAM" id="MobiDB-lite"/>
    </source>
</evidence>
<dbReference type="PANTHER" id="PTHR35399:SF4">
    <property type="entry name" value="MEMBRANE PROTEIN"/>
    <property type="match status" value="1"/>
</dbReference>
<dbReference type="HOGENOM" id="CLU_045986_1_0_11"/>
<dbReference type="RefSeq" id="WP_009154706.1">
    <property type="nucleotide sequence ID" value="NZ_CM001439.1"/>
</dbReference>
<organism evidence="2 3">
    <name type="scientific">Saccharomonospora marina XMU15</name>
    <dbReference type="NCBI Taxonomy" id="882083"/>
    <lineage>
        <taxon>Bacteria</taxon>
        <taxon>Bacillati</taxon>
        <taxon>Actinomycetota</taxon>
        <taxon>Actinomycetes</taxon>
        <taxon>Pseudonocardiales</taxon>
        <taxon>Pseudonocardiaceae</taxon>
        <taxon>Saccharomonospora</taxon>
    </lineage>
</organism>
<dbReference type="Pfam" id="PF05787">
    <property type="entry name" value="PhoX"/>
    <property type="match status" value="2"/>
</dbReference>
<dbReference type="InterPro" id="IPR006311">
    <property type="entry name" value="TAT_signal"/>
</dbReference>
<dbReference type="EMBL" id="CM001439">
    <property type="protein sequence ID" value="EHR51321.1"/>
    <property type="molecule type" value="Genomic_DNA"/>
</dbReference>
<dbReference type="eggNOG" id="COG3211">
    <property type="taxonomic scope" value="Bacteria"/>
</dbReference>
<dbReference type="PANTHER" id="PTHR35399">
    <property type="entry name" value="SLR8030 PROTEIN"/>
    <property type="match status" value="1"/>
</dbReference>
<name>H5X7M9_9PSEU</name>
<dbReference type="InterPro" id="IPR008557">
    <property type="entry name" value="PhoX"/>
</dbReference>
<feature type="region of interest" description="Disordered" evidence="1">
    <location>
        <begin position="41"/>
        <end position="66"/>
    </location>
</feature>
<sequence>MTTAASNSSDGLGRRTFLRGGAAAGAASAFLGLMGSGARAEQGSRGPVRYQQAEDNGGYGPLQPAPGGELLLPAGFSYVAFGHTATPMSDGTPTPGRHDGMAAFDGENGMIRLVRNHEQGSGLAYANPNYDPLAAGGTTTMVFDPESMALVSTHPTLAGTVRNCAGGPTPSGSWLSCEETFTGLDRPKPHGYVFEVPADADGPVDPVPYKQMGRFVHEAVAVDPRTGIVYETEDRGSAGFYRFLPDDRDNLGAGGRLQMLAIKDRPGYDTRIGQRVGKPLPVEWVDIADPDPDSDDSLAVFYQGRDGGGATFARLEGAWYAGGSVFINSTSGGDAGLGQVWEYRPRGDSGGQLVLVYESTDPELLQSPDNICVSPNTGGLVLCEDGDGRDFLRGVTNRGQIFDLAALNSSSTSELAGATFSPDGRILFFNVQSPGITYAVTGPWDRGAL</sequence>
<dbReference type="AlphaFoldDB" id="H5X7M9"/>
<proteinExistence type="predicted"/>
<protein>
    <submittedName>
        <fullName evidence="2">Putative phosphatase</fullName>
    </submittedName>
</protein>